<keyword evidence="9" id="KW-1185">Reference proteome</keyword>
<dbReference type="Pfam" id="PF01547">
    <property type="entry name" value="SBP_bac_1"/>
    <property type="match status" value="1"/>
</dbReference>
<keyword evidence="4" id="KW-0564">Palmitate</keyword>
<sequence length="459" mass="51398">MKNRRTMFLLMLVLMLAATACTPNMGGGTGSNQSEGNNESDTNTGETGKSDSKKLTIWVFADPHKRFLEAVNEEFKKTHPDVTVDVNLMDANAMTDKYMILSRSGGEGGPDLFDMEQGQFPNFIRGDVPFEPLDQYLEVDGLKEAMSKGRQALYTVNDKQYGIEHAATASALYYRKDIFDEAGINVAELKTWDAFTEAAKKLTGKDNYIFPADSETKTGGDRTYFELLIKQEGGDVVTTDGGIGLDSPEALAALKRMNAWKKEGIMDNRYFEGPSYWDRFKNGTYVAAFGPDWWVNLLVDNVPELSGKWAALPMPLGGPNSVPTTVWGGTGMMISKFSKNKDLAWEYLKTAQLTPAMSVKRFEIINLFPALLTSVNEPGLHEPSKYTEYFAGQDLGELYGTLVEDAPNQNQAWWRPLLTQAWDKYQFDYTEGKLTPEQFLQKVREELERLIEKEKKAAG</sequence>
<dbReference type="SUPFAM" id="SSF53850">
    <property type="entry name" value="Periplasmic binding protein-like II"/>
    <property type="match status" value="1"/>
</dbReference>
<organism evidence="8 9">
    <name type="scientific">Paenibacillus spongiae</name>
    <dbReference type="NCBI Taxonomy" id="2909671"/>
    <lineage>
        <taxon>Bacteria</taxon>
        <taxon>Bacillati</taxon>
        <taxon>Bacillota</taxon>
        <taxon>Bacilli</taxon>
        <taxon>Bacillales</taxon>
        <taxon>Paenibacillaceae</taxon>
        <taxon>Paenibacillus</taxon>
    </lineage>
</organism>
<dbReference type="InterPro" id="IPR050490">
    <property type="entry name" value="Bact_solute-bd_prot1"/>
</dbReference>
<gene>
    <name evidence="8" type="ORF">L1F29_26515</name>
</gene>
<dbReference type="InterPro" id="IPR006059">
    <property type="entry name" value="SBP"/>
</dbReference>
<protein>
    <submittedName>
        <fullName evidence="8">Sugar ABC transporter substrate-binding protein</fullName>
    </submittedName>
</protein>
<feature type="signal peptide" evidence="7">
    <location>
        <begin position="1"/>
        <end position="20"/>
    </location>
</feature>
<dbReference type="RefSeq" id="WP_258385052.1">
    <property type="nucleotide sequence ID" value="NZ_CP091430.1"/>
</dbReference>
<dbReference type="PANTHER" id="PTHR43649:SF33">
    <property type="entry name" value="POLYGALACTURONAN_RHAMNOGALACTURONAN-BINDING PROTEIN YTCQ"/>
    <property type="match status" value="1"/>
</dbReference>
<proteinExistence type="predicted"/>
<keyword evidence="1" id="KW-1003">Cell membrane</keyword>
<dbReference type="CDD" id="cd13585">
    <property type="entry name" value="PBP2_TMBP_like"/>
    <property type="match status" value="1"/>
</dbReference>
<name>A0ABY5S8W1_9BACL</name>
<evidence type="ECO:0000256" key="7">
    <source>
        <dbReference type="SAM" id="SignalP"/>
    </source>
</evidence>
<reference evidence="8" key="1">
    <citation type="submission" date="2022-01" db="EMBL/GenBank/DDBJ databases">
        <title>Paenibacillus spongiae sp. nov., isolated from marine sponge.</title>
        <authorList>
            <person name="Li Z."/>
            <person name="Zhang M."/>
        </authorList>
    </citation>
    <scope>NUCLEOTIDE SEQUENCE</scope>
    <source>
        <strain evidence="8">PHS-Z3</strain>
    </source>
</reference>
<dbReference type="EMBL" id="CP091430">
    <property type="protein sequence ID" value="UVI28965.1"/>
    <property type="molecule type" value="Genomic_DNA"/>
</dbReference>
<dbReference type="PANTHER" id="PTHR43649">
    <property type="entry name" value="ARABINOSE-BINDING PROTEIN-RELATED"/>
    <property type="match status" value="1"/>
</dbReference>
<feature type="compositionally biased region" description="Polar residues" evidence="6">
    <location>
        <begin position="31"/>
        <end position="47"/>
    </location>
</feature>
<dbReference type="PROSITE" id="PS51257">
    <property type="entry name" value="PROKAR_LIPOPROTEIN"/>
    <property type="match status" value="1"/>
</dbReference>
<evidence type="ECO:0000313" key="8">
    <source>
        <dbReference type="EMBL" id="UVI28965.1"/>
    </source>
</evidence>
<evidence type="ECO:0000256" key="6">
    <source>
        <dbReference type="SAM" id="MobiDB-lite"/>
    </source>
</evidence>
<evidence type="ECO:0000313" key="9">
    <source>
        <dbReference type="Proteomes" id="UP001057877"/>
    </source>
</evidence>
<evidence type="ECO:0000256" key="1">
    <source>
        <dbReference type="ARBA" id="ARBA00022475"/>
    </source>
</evidence>
<keyword evidence="2 7" id="KW-0732">Signal</keyword>
<accession>A0ABY5S8W1</accession>
<keyword evidence="3" id="KW-0472">Membrane</keyword>
<evidence type="ECO:0000256" key="4">
    <source>
        <dbReference type="ARBA" id="ARBA00023139"/>
    </source>
</evidence>
<evidence type="ECO:0000256" key="2">
    <source>
        <dbReference type="ARBA" id="ARBA00022729"/>
    </source>
</evidence>
<feature type="region of interest" description="Disordered" evidence="6">
    <location>
        <begin position="26"/>
        <end position="50"/>
    </location>
</feature>
<evidence type="ECO:0000256" key="5">
    <source>
        <dbReference type="ARBA" id="ARBA00023288"/>
    </source>
</evidence>
<evidence type="ECO:0000256" key="3">
    <source>
        <dbReference type="ARBA" id="ARBA00023136"/>
    </source>
</evidence>
<keyword evidence="5" id="KW-0449">Lipoprotein</keyword>
<dbReference type="Proteomes" id="UP001057877">
    <property type="component" value="Chromosome"/>
</dbReference>
<dbReference type="Gene3D" id="3.40.190.10">
    <property type="entry name" value="Periplasmic binding protein-like II"/>
    <property type="match status" value="1"/>
</dbReference>
<feature type="chain" id="PRO_5046289220" evidence="7">
    <location>
        <begin position="21"/>
        <end position="459"/>
    </location>
</feature>